<proteinExistence type="inferred from homology"/>
<name>A0A7W3IS40_9ACTN</name>
<evidence type="ECO:0000256" key="2">
    <source>
        <dbReference type="ARBA" id="ARBA00022448"/>
    </source>
</evidence>
<keyword evidence="5" id="KW-1185">Reference proteome</keyword>
<dbReference type="Gene3D" id="3.40.190.10">
    <property type="entry name" value="Periplasmic binding protein-like II"/>
    <property type="match status" value="1"/>
</dbReference>
<keyword evidence="4" id="KW-0762">Sugar transport</keyword>
<accession>A0A7W3IS40</accession>
<comment type="caution">
    <text evidence="4">The sequence shown here is derived from an EMBL/GenBank/DDBJ whole genome shotgun (WGS) entry which is preliminary data.</text>
</comment>
<dbReference type="GO" id="GO:0055052">
    <property type="term" value="C:ATP-binding cassette (ABC) transporter complex, substrate-binding subunit-containing"/>
    <property type="evidence" value="ECO:0007669"/>
    <property type="project" value="TreeGrafter"/>
</dbReference>
<dbReference type="CDD" id="cd13585">
    <property type="entry name" value="PBP2_TMBP_like"/>
    <property type="match status" value="1"/>
</dbReference>
<gene>
    <name evidence="4" type="ORF">FHX74_001816</name>
</gene>
<dbReference type="GO" id="GO:0042956">
    <property type="term" value="P:maltodextrin transmembrane transport"/>
    <property type="evidence" value="ECO:0007669"/>
    <property type="project" value="TreeGrafter"/>
</dbReference>
<comment type="similarity">
    <text evidence="1">Belongs to the bacterial solute-binding protein 1 family.</text>
</comment>
<evidence type="ECO:0000256" key="3">
    <source>
        <dbReference type="ARBA" id="ARBA00022729"/>
    </source>
</evidence>
<dbReference type="PANTHER" id="PTHR30061">
    <property type="entry name" value="MALTOSE-BINDING PERIPLASMIC PROTEIN"/>
    <property type="match status" value="1"/>
</dbReference>
<protein>
    <submittedName>
        <fullName evidence="4">Multiple sugar transport system substrate-binding protein</fullName>
    </submittedName>
</protein>
<dbReference type="RefSeq" id="WP_182559708.1">
    <property type="nucleotide sequence ID" value="NZ_JACGWT010000002.1"/>
</dbReference>
<keyword evidence="3" id="KW-0732">Signal</keyword>
<dbReference type="SUPFAM" id="SSF53850">
    <property type="entry name" value="Periplasmic binding protein-like II"/>
    <property type="match status" value="1"/>
</dbReference>
<evidence type="ECO:0000313" key="4">
    <source>
        <dbReference type="EMBL" id="MBA8794211.1"/>
    </source>
</evidence>
<dbReference type="Pfam" id="PF01547">
    <property type="entry name" value="SBP_bac_1"/>
    <property type="match status" value="1"/>
</dbReference>
<evidence type="ECO:0000256" key="1">
    <source>
        <dbReference type="ARBA" id="ARBA00008520"/>
    </source>
</evidence>
<dbReference type="Proteomes" id="UP000523079">
    <property type="component" value="Unassembled WGS sequence"/>
</dbReference>
<dbReference type="InterPro" id="IPR006311">
    <property type="entry name" value="TAT_signal"/>
</dbReference>
<dbReference type="InterPro" id="IPR006059">
    <property type="entry name" value="SBP"/>
</dbReference>
<dbReference type="PROSITE" id="PS51318">
    <property type="entry name" value="TAT"/>
    <property type="match status" value="1"/>
</dbReference>
<dbReference type="PANTHER" id="PTHR30061:SF50">
    <property type="entry name" value="MALTOSE_MALTODEXTRIN-BINDING PERIPLASMIC PROTEIN"/>
    <property type="match status" value="1"/>
</dbReference>
<evidence type="ECO:0000313" key="5">
    <source>
        <dbReference type="Proteomes" id="UP000523079"/>
    </source>
</evidence>
<reference evidence="4 5" key="1">
    <citation type="submission" date="2020-07" db="EMBL/GenBank/DDBJ databases">
        <title>Sequencing the genomes of 1000 actinobacteria strains.</title>
        <authorList>
            <person name="Klenk H.-P."/>
        </authorList>
    </citation>
    <scope>NUCLEOTIDE SEQUENCE [LARGE SCALE GENOMIC DNA]</scope>
    <source>
        <strain evidence="4 5">DSM 100723</strain>
    </source>
</reference>
<keyword evidence="2" id="KW-0813">Transport</keyword>
<dbReference type="AlphaFoldDB" id="A0A7W3IS40"/>
<organism evidence="4 5">
    <name type="scientific">Microlunatus kandeliicorticis</name>
    <dbReference type="NCBI Taxonomy" id="1759536"/>
    <lineage>
        <taxon>Bacteria</taxon>
        <taxon>Bacillati</taxon>
        <taxon>Actinomycetota</taxon>
        <taxon>Actinomycetes</taxon>
        <taxon>Propionibacteriales</taxon>
        <taxon>Propionibacteriaceae</taxon>
        <taxon>Microlunatus</taxon>
    </lineage>
</organism>
<dbReference type="GO" id="GO:1901982">
    <property type="term" value="F:maltose binding"/>
    <property type="evidence" value="ECO:0007669"/>
    <property type="project" value="TreeGrafter"/>
</dbReference>
<sequence>MPGPTVPFPAPRNLSRRRLLQGGLGAAAALGAGALAGCAGLTGKADSGSGSGSGSGSSGGSAQLTFVNWSGDTEKQAFDKLIADFHTQNPNITVKTETVPYDSIQTNLDSRFQAGNPPDLFRVSYIDIGQYTSQDVLLDVSSTFDQAKIDAFVPGLWQGVVYDGKPYGVPHQIDTTAILYRKDAFEAAGLTAPTSLDDAWTWDQFAQAAEKLTKVVKGNQTPFIYDWQQAGAYRWLSWLFQAGGNLLGDDLKTPAVDSDAGRKAVQFTQSFFTNKWVARSSSVKSSTYPDSAFIAGTVAMAFAGDFLIPTIDSGVKKKFEYGAMPMPRDTNAASDLGGNAIVASKDGKNTEAAAKFLDFIVSEQQQKTYCEATGQLPTLKSLTSAKLDFAVRPDLMETFVQQATTITPEQVKQVTVPQFGKINAGMLDALESAFLGGATPAATTAALASVVQKAGA</sequence>
<dbReference type="EMBL" id="JACGWT010000002">
    <property type="protein sequence ID" value="MBA8794211.1"/>
    <property type="molecule type" value="Genomic_DNA"/>
</dbReference>
<dbReference type="GO" id="GO:0015768">
    <property type="term" value="P:maltose transport"/>
    <property type="evidence" value="ECO:0007669"/>
    <property type="project" value="TreeGrafter"/>
</dbReference>